<dbReference type="SMART" id="SM00858">
    <property type="entry name" value="SAF"/>
    <property type="match status" value="1"/>
</dbReference>
<evidence type="ECO:0000313" key="3">
    <source>
        <dbReference type="Proteomes" id="UP000322976"/>
    </source>
</evidence>
<sequence length="430" mass="46801">MLNLNYHLRKMEEEGKYIKIGLVGAGQMGRGMVSQMFLMKGIRACLVSDIALENVINAYRLAGVKDEDIKVVESVKEAQEAIESGYYVATADSTIVTGTPAVDVVIDATGVPEVGARLAYDSIMNRKHIVMLNVETDVTVGPLLKKMADSAGVVYTVSAGDEPGAVKELYDFVDGLGFEVLVVGKGKNNPVNRHATPDSQVERAKIEGANPKMLASFVDGTKTMVEMTAVSNATGFLPDIPGMHGASGNWDNLTEVLRLKEEGGVLNNYHVVEYVNGVAPGVFVIVRAPLKAINDELKYLKMGDGPNYLLYRPYHLTSIETPISAVRACVYHEPTIAPAGKPYSDTVAVAKRDLKAGEYLDGIGMYTIYGMIETHEKAKEMNALPIGLVNKKTMVLRDIKEGEVITYEDVELDDQSIITQLRKLQDQLIG</sequence>
<comment type="caution">
    <text evidence="2">The sequence shown here is derived from an EMBL/GenBank/DDBJ whole genome shotgun (WGS) entry which is preliminary data.</text>
</comment>
<accession>A0A5D8QD69</accession>
<dbReference type="InterPro" id="IPR048423">
    <property type="entry name" value="DRL_cat"/>
</dbReference>
<dbReference type="Pfam" id="PF21135">
    <property type="entry name" value="DRL_cat"/>
    <property type="match status" value="1"/>
</dbReference>
<evidence type="ECO:0000259" key="1">
    <source>
        <dbReference type="SMART" id="SM00858"/>
    </source>
</evidence>
<dbReference type="PANTHER" id="PTHR37850">
    <property type="entry name" value="STRU PROTEIN"/>
    <property type="match status" value="1"/>
</dbReference>
<evidence type="ECO:0000313" key="2">
    <source>
        <dbReference type="EMBL" id="TZE81483.1"/>
    </source>
</evidence>
<protein>
    <submittedName>
        <fullName evidence="2">NAD(P)-dependent oxidoreductase</fullName>
    </submittedName>
</protein>
<dbReference type="InterPro" id="IPR036291">
    <property type="entry name" value="NAD(P)-bd_dom_sf"/>
</dbReference>
<dbReference type="SUPFAM" id="SSF51735">
    <property type="entry name" value="NAD(P)-binding Rossmann-fold domains"/>
    <property type="match status" value="1"/>
</dbReference>
<feature type="domain" description="SAF" evidence="1">
    <location>
        <begin position="345"/>
        <end position="411"/>
    </location>
</feature>
<dbReference type="AlphaFoldDB" id="A0A5D8QD69"/>
<dbReference type="EMBL" id="VTPS01000013">
    <property type="protein sequence ID" value="TZE81483.1"/>
    <property type="molecule type" value="Genomic_DNA"/>
</dbReference>
<keyword evidence="3" id="KW-1185">Reference proteome</keyword>
<organism evidence="2 3">
    <name type="scientific">Calorimonas adulescens</name>
    <dbReference type="NCBI Taxonomy" id="2606906"/>
    <lineage>
        <taxon>Bacteria</taxon>
        <taxon>Bacillati</taxon>
        <taxon>Bacillota</taxon>
        <taxon>Clostridia</taxon>
        <taxon>Thermoanaerobacterales</taxon>
        <taxon>Thermoanaerobacteraceae</taxon>
        <taxon>Calorimonas</taxon>
    </lineage>
</organism>
<gene>
    <name evidence="2" type="ORF">FWJ32_09070</name>
</gene>
<dbReference type="InterPro" id="IPR013974">
    <property type="entry name" value="SAF"/>
</dbReference>
<dbReference type="PANTHER" id="PTHR37850:SF2">
    <property type="entry name" value="SAF DOMAIN PROTEIN"/>
    <property type="match status" value="1"/>
</dbReference>
<dbReference type="Gene3D" id="3.40.50.720">
    <property type="entry name" value="NAD(P)-binding Rossmann-like Domain"/>
    <property type="match status" value="1"/>
</dbReference>
<dbReference type="Proteomes" id="UP000322976">
    <property type="component" value="Unassembled WGS sequence"/>
</dbReference>
<dbReference type="Pfam" id="PF08666">
    <property type="entry name" value="SAF"/>
    <property type="match status" value="1"/>
</dbReference>
<dbReference type="CDD" id="cd11616">
    <property type="entry name" value="SAF_DH_OX_like"/>
    <property type="match status" value="1"/>
</dbReference>
<reference evidence="2 3" key="1">
    <citation type="submission" date="2019-08" db="EMBL/GenBank/DDBJ databases">
        <title>Calorimonas adulescens gen. nov., sp. nov., an anaerobic thermophilic bacterium from Sakhalin hot spring.</title>
        <authorList>
            <person name="Khomyakova M.A."/>
            <person name="Merkel A.Y."/>
            <person name="Novikov A."/>
            <person name="Bonch-Osmolovskaya E.A."/>
            <person name="Slobodkin A.I."/>
        </authorList>
    </citation>
    <scope>NUCLEOTIDE SEQUENCE [LARGE SCALE GENOMIC DNA]</scope>
    <source>
        <strain evidence="2 3">A05MB</strain>
    </source>
</reference>
<dbReference type="RefSeq" id="WP_149545636.1">
    <property type="nucleotide sequence ID" value="NZ_VTPS01000013.1"/>
</dbReference>
<name>A0A5D8QD69_9THEO</name>
<proteinExistence type="predicted"/>